<feature type="region of interest" description="Disordered" evidence="1">
    <location>
        <begin position="155"/>
        <end position="182"/>
    </location>
</feature>
<name>A0ABX8DBS5_9CELL</name>
<dbReference type="Proteomes" id="UP000677804">
    <property type="component" value="Chromosome"/>
</dbReference>
<evidence type="ECO:0000313" key="4">
    <source>
        <dbReference type="Proteomes" id="UP000677804"/>
    </source>
</evidence>
<proteinExistence type="predicted"/>
<organism evidence="3 4">
    <name type="scientific">Cellulomonas wangleii</name>
    <dbReference type="NCBI Taxonomy" id="2816956"/>
    <lineage>
        <taxon>Bacteria</taxon>
        <taxon>Bacillati</taxon>
        <taxon>Actinomycetota</taxon>
        <taxon>Actinomycetes</taxon>
        <taxon>Micrococcales</taxon>
        <taxon>Cellulomonadaceae</taxon>
        <taxon>Cellulomonas</taxon>
    </lineage>
</organism>
<evidence type="ECO:0000313" key="3">
    <source>
        <dbReference type="EMBL" id="QVI63647.1"/>
    </source>
</evidence>
<dbReference type="PROSITE" id="PS51318">
    <property type="entry name" value="TAT"/>
    <property type="match status" value="1"/>
</dbReference>
<sequence length="182" mass="18606">MTTSRRLVLRIALVILLAGSLLLQGFLPVLAEAVGGGYTETERLVVPYALTAIAAVACLQVCLVAGWWLLARARRGELVAPRSLRGVDAATAGMVAATVLAAAPLAHLLVVVGVGGPGVVLALVACVAGGAGLTRVLRSLRADLRCAHTTDADRLPAQASTRPSPVSLRKNGIARPRGAGPQ</sequence>
<dbReference type="Pfam" id="PF11188">
    <property type="entry name" value="DUF2975"/>
    <property type="match status" value="1"/>
</dbReference>
<protein>
    <submittedName>
        <fullName evidence="3">DUF2975 domain-containing protein</fullName>
    </submittedName>
</protein>
<feature type="transmembrane region" description="Helical" evidence="2">
    <location>
        <begin position="91"/>
        <end position="112"/>
    </location>
</feature>
<accession>A0ABX8DBS5</accession>
<keyword evidence="2" id="KW-0472">Membrane</keyword>
<dbReference type="EMBL" id="CP074405">
    <property type="protein sequence ID" value="QVI63647.1"/>
    <property type="molecule type" value="Genomic_DNA"/>
</dbReference>
<keyword evidence="2" id="KW-0812">Transmembrane</keyword>
<gene>
    <name evidence="3" type="ORF">KG103_07335</name>
</gene>
<reference evidence="3 4" key="1">
    <citation type="submission" date="2021-05" db="EMBL/GenBank/DDBJ databases">
        <title>Novel species in genus Cellulomonas.</title>
        <authorList>
            <person name="Zhang G."/>
        </authorList>
    </citation>
    <scope>NUCLEOTIDE SEQUENCE [LARGE SCALE GENOMIC DNA]</scope>
    <source>
        <strain evidence="4">zg-ZUI222</strain>
    </source>
</reference>
<dbReference type="InterPro" id="IPR021354">
    <property type="entry name" value="DUF2975"/>
</dbReference>
<dbReference type="RefSeq" id="WP_207341444.1">
    <property type="nucleotide sequence ID" value="NZ_CP074405.1"/>
</dbReference>
<dbReference type="InterPro" id="IPR006311">
    <property type="entry name" value="TAT_signal"/>
</dbReference>
<feature type="transmembrane region" description="Helical" evidence="2">
    <location>
        <begin position="118"/>
        <end position="137"/>
    </location>
</feature>
<feature type="transmembrane region" description="Helical" evidence="2">
    <location>
        <begin position="47"/>
        <end position="70"/>
    </location>
</feature>
<keyword evidence="4" id="KW-1185">Reference proteome</keyword>
<evidence type="ECO:0000256" key="1">
    <source>
        <dbReference type="SAM" id="MobiDB-lite"/>
    </source>
</evidence>
<evidence type="ECO:0000256" key="2">
    <source>
        <dbReference type="SAM" id="Phobius"/>
    </source>
</evidence>
<keyword evidence="2" id="KW-1133">Transmembrane helix</keyword>